<protein>
    <submittedName>
        <fullName evidence="1">Uncharacterized protein</fullName>
    </submittedName>
</protein>
<dbReference type="EMBL" id="GBXM01038940">
    <property type="protein sequence ID" value="JAH69637.1"/>
    <property type="molecule type" value="Transcribed_RNA"/>
</dbReference>
<reference evidence="1" key="2">
    <citation type="journal article" date="2015" name="Fish Shellfish Immunol.">
        <title>Early steps in the European eel (Anguilla anguilla)-Vibrio vulnificus interaction in the gills: Role of the RtxA13 toxin.</title>
        <authorList>
            <person name="Callol A."/>
            <person name="Pajuelo D."/>
            <person name="Ebbesson L."/>
            <person name="Teles M."/>
            <person name="MacKenzie S."/>
            <person name="Amaro C."/>
        </authorList>
    </citation>
    <scope>NUCLEOTIDE SEQUENCE</scope>
</reference>
<proteinExistence type="predicted"/>
<accession>A0A0E9UUZ4</accession>
<organism evidence="1">
    <name type="scientific">Anguilla anguilla</name>
    <name type="common">European freshwater eel</name>
    <name type="synonym">Muraena anguilla</name>
    <dbReference type="NCBI Taxonomy" id="7936"/>
    <lineage>
        <taxon>Eukaryota</taxon>
        <taxon>Metazoa</taxon>
        <taxon>Chordata</taxon>
        <taxon>Craniata</taxon>
        <taxon>Vertebrata</taxon>
        <taxon>Euteleostomi</taxon>
        <taxon>Actinopterygii</taxon>
        <taxon>Neopterygii</taxon>
        <taxon>Teleostei</taxon>
        <taxon>Anguilliformes</taxon>
        <taxon>Anguillidae</taxon>
        <taxon>Anguilla</taxon>
    </lineage>
</organism>
<reference evidence="1" key="1">
    <citation type="submission" date="2014-11" db="EMBL/GenBank/DDBJ databases">
        <authorList>
            <person name="Amaro Gonzalez C."/>
        </authorList>
    </citation>
    <scope>NUCLEOTIDE SEQUENCE</scope>
</reference>
<evidence type="ECO:0000313" key="1">
    <source>
        <dbReference type="EMBL" id="JAH69637.1"/>
    </source>
</evidence>
<name>A0A0E9UUZ4_ANGAN</name>
<dbReference type="AlphaFoldDB" id="A0A0E9UUZ4"/>
<sequence>MSHPRTEQKQYFLYRGALNVPVKVWLGVNENSGQSGHRTARGC</sequence>